<sequence length="100" mass="11927">MKVQFDNINQEELHIFVKNYEEFNKKALLCYAICEICEYMRHYFDTSHQWKPKSKPLTLSICLCFSLLLRGSIWIIKKTNKKTTTGKEQKCFNLHNANFS</sequence>
<proteinExistence type="predicted"/>
<feature type="transmembrane region" description="Helical" evidence="1">
    <location>
        <begin position="57"/>
        <end position="76"/>
    </location>
</feature>
<accession>X6LX63</accession>
<gene>
    <name evidence="2" type="ORF">RFI_30857</name>
</gene>
<dbReference type="EMBL" id="ASPP01027055">
    <property type="protein sequence ID" value="ETO06533.1"/>
    <property type="molecule type" value="Genomic_DNA"/>
</dbReference>
<organism evidence="2 3">
    <name type="scientific">Reticulomyxa filosa</name>
    <dbReference type="NCBI Taxonomy" id="46433"/>
    <lineage>
        <taxon>Eukaryota</taxon>
        <taxon>Sar</taxon>
        <taxon>Rhizaria</taxon>
        <taxon>Retaria</taxon>
        <taxon>Foraminifera</taxon>
        <taxon>Monothalamids</taxon>
        <taxon>Reticulomyxidae</taxon>
        <taxon>Reticulomyxa</taxon>
    </lineage>
</organism>
<evidence type="ECO:0000313" key="2">
    <source>
        <dbReference type="EMBL" id="ETO06533.1"/>
    </source>
</evidence>
<dbReference type="AlphaFoldDB" id="X6LX63"/>
<keyword evidence="1" id="KW-1133">Transmembrane helix</keyword>
<protein>
    <submittedName>
        <fullName evidence="2">Uncharacterized protein</fullName>
    </submittedName>
</protein>
<dbReference type="Proteomes" id="UP000023152">
    <property type="component" value="Unassembled WGS sequence"/>
</dbReference>
<keyword evidence="1" id="KW-0812">Transmembrane</keyword>
<reference evidence="2 3" key="1">
    <citation type="journal article" date="2013" name="Curr. Biol.">
        <title>The Genome of the Foraminiferan Reticulomyxa filosa.</title>
        <authorList>
            <person name="Glockner G."/>
            <person name="Hulsmann N."/>
            <person name="Schleicher M."/>
            <person name="Noegel A.A."/>
            <person name="Eichinger L."/>
            <person name="Gallinger C."/>
            <person name="Pawlowski J."/>
            <person name="Sierra R."/>
            <person name="Euteneuer U."/>
            <person name="Pillet L."/>
            <person name="Moustafa A."/>
            <person name="Platzer M."/>
            <person name="Groth M."/>
            <person name="Szafranski K."/>
            <person name="Schliwa M."/>
        </authorList>
    </citation>
    <scope>NUCLEOTIDE SEQUENCE [LARGE SCALE GENOMIC DNA]</scope>
</reference>
<comment type="caution">
    <text evidence="2">The sequence shown here is derived from an EMBL/GenBank/DDBJ whole genome shotgun (WGS) entry which is preliminary data.</text>
</comment>
<keyword evidence="3" id="KW-1185">Reference proteome</keyword>
<name>X6LX63_RETFI</name>
<evidence type="ECO:0000313" key="3">
    <source>
        <dbReference type="Proteomes" id="UP000023152"/>
    </source>
</evidence>
<keyword evidence="1" id="KW-0472">Membrane</keyword>
<evidence type="ECO:0000256" key="1">
    <source>
        <dbReference type="SAM" id="Phobius"/>
    </source>
</evidence>